<reference evidence="1 2" key="1">
    <citation type="submission" date="2019-04" db="EMBL/GenBank/DDBJ databases">
        <title>A reverse ecology approach based on a biological definition of microbial populations.</title>
        <authorList>
            <person name="Arevalo P."/>
            <person name="Vaninsberghe D."/>
            <person name="Elsherbini J."/>
            <person name="Gore J."/>
            <person name="Polz M."/>
        </authorList>
    </citation>
    <scope>NUCLEOTIDE SEQUENCE [LARGE SCALE GENOMIC DNA]</scope>
    <source>
        <strain evidence="1 2">10N.222.48.A1</strain>
    </source>
</reference>
<accession>A0A4U2AC95</accession>
<evidence type="ECO:0008006" key="3">
    <source>
        <dbReference type="Google" id="ProtNLM"/>
    </source>
</evidence>
<dbReference type="EMBL" id="SYVO01000002">
    <property type="protein sequence ID" value="TKG13173.1"/>
    <property type="molecule type" value="Genomic_DNA"/>
</dbReference>
<gene>
    <name evidence="1" type="ORF">FCV91_00605</name>
</gene>
<comment type="caution">
    <text evidence="1">The sequence shown here is derived from an EMBL/GenBank/DDBJ whole genome shotgun (WGS) entry which is preliminary data.</text>
</comment>
<sequence length="97" mass="11196">MSMDIHYGLQAMFGKPIVQLSEVSESFFGMKYATAKAKVSSHEFPIPAFRLHEESEANKGTKVPLLIRVNDLADYVVRKHEEERARMESIYGKFHRH</sequence>
<dbReference type="InterPro" id="IPR020518">
    <property type="entry name" value="Tscrpt_reg_PrtN"/>
</dbReference>
<proteinExistence type="predicted"/>
<dbReference type="RefSeq" id="WP_099165635.1">
    <property type="nucleotide sequence ID" value="NZ_JAKJTE010000074.1"/>
</dbReference>
<evidence type="ECO:0000313" key="2">
    <source>
        <dbReference type="Proteomes" id="UP000305840"/>
    </source>
</evidence>
<evidence type="ECO:0000313" key="1">
    <source>
        <dbReference type="EMBL" id="TKG13173.1"/>
    </source>
</evidence>
<dbReference type="GO" id="GO:0006355">
    <property type="term" value="P:regulation of DNA-templated transcription"/>
    <property type="evidence" value="ECO:0007669"/>
    <property type="project" value="InterPro"/>
</dbReference>
<organism evidence="1 2">
    <name type="scientific">Vibrio lentus</name>
    <dbReference type="NCBI Taxonomy" id="136468"/>
    <lineage>
        <taxon>Bacteria</taxon>
        <taxon>Pseudomonadati</taxon>
        <taxon>Pseudomonadota</taxon>
        <taxon>Gammaproteobacteria</taxon>
        <taxon>Vibrionales</taxon>
        <taxon>Vibrionaceae</taxon>
        <taxon>Vibrio</taxon>
    </lineage>
</organism>
<name>A0A4U2AC95_9VIBR</name>
<dbReference type="AlphaFoldDB" id="A0A4U2AC95"/>
<dbReference type="Proteomes" id="UP000305840">
    <property type="component" value="Unassembled WGS sequence"/>
</dbReference>
<dbReference type="Pfam" id="PF11112">
    <property type="entry name" value="PyocinActivator"/>
    <property type="match status" value="1"/>
</dbReference>
<protein>
    <recommendedName>
        <fullName evidence="3">Pyocin activator protein PrtN</fullName>
    </recommendedName>
</protein>